<proteinExistence type="predicted"/>
<dbReference type="PANTHER" id="PTHR45786">
    <property type="entry name" value="DNA BINDING PROTEIN-LIKE"/>
    <property type="match status" value="1"/>
</dbReference>
<reference evidence="1 2" key="1">
    <citation type="submission" date="2024-11" db="EMBL/GenBank/DDBJ databases">
        <title>A near-complete genome assembly of Cinchona calisaya.</title>
        <authorList>
            <person name="Lian D.C."/>
            <person name="Zhao X.W."/>
            <person name="Wei L."/>
        </authorList>
    </citation>
    <scope>NUCLEOTIDE SEQUENCE [LARGE SCALE GENOMIC DNA]</scope>
    <source>
        <tissue evidence="1">Nenye</tissue>
    </source>
</reference>
<sequence length="182" mass="21319">MCNNLFAFTSFGVKCDKNLSKRNKGIYTFRVQGQVYHFINDLIPNKELIRNLQLYFYDTDHELINRMEGCPRPTEAILQKIMDCLQDNPYAKFFRSLREVPNLDTYKIVLHCIPGVDQRVYNNKPTVSQVVAIWVEGEQNGEIDHRDIQVYTNGGHSQKIEYYYGCYDPLQYPLMFPFGELG</sequence>
<name>A0ABD3ANR0_9GENT</name>
<dbReference type="Proteomes" id="UP001630127">
    <property type="component" value="Unassembled WGS sequence"/>
</dbReference>
<comment type="caution">
    <text evidence="1">The sequence shown here is derived from an EMBL/GenBank/DDBJ whole genome shotgun (WGS) entry which is preliminary data.</text>
</comment>
<gene>
    <name evidence="1" type="ORF">ACH5RR_006332</name>
</gene>
<evidence type="ECO:0000313" key="1">
    <source>
        <dbReference type="EMBL" id="KAL3532811.1"/>
    </source>
</evidence>
<dbReference type="AlphaFoldDB" id="A0ABD3ANR0"/>
<dbReference type="EMBL" id="JBJUIK010000003">
    <property type="protein sequence ID" value="KAL3532811.1"/>
    <property type="molecule type" value="Genomic_DNA"/>
</dbReference>
<protein>
    <submittedName>
        <fullName evidence="1">Uncharacterized protein</fullName>
    </submittedName>
</protein>
<accession>A0ABD3ANR0</accession>
<keyword evidence="2" id="KW-1185">Reference proteome</keyword>
<evidence type="ECO:0000313" key="2">
    <source>
        <dbReference type="Proteomes" id="UP001630127"/>
    </source>
</evidence>
<dbReference type="PANTHER" id="PTHR45786:SF75">
    <property type="entry name" value="ATP-DEPENDENT DNA HELICASE"/>
    <property type="match status" value="1"/>
</dbReference>
<organism evidence="1 2">
    <name type="scientific">Cinchona calisaya</name>
    <dbReference type="NCBI Taxonomy" id="153742"/>
    <lineage>
        <taxon>Eukaryota</taxon>
        <taxon>Viridiplantae</taxon>
        <taxon>Streptophyta</taxon>
        <taxon>Embryophyta</taxon>
        <taxon>Tracheophyta</taxon>
        <taxon>Spermatophyta</taxon>
        <taxon>Magnoliopsida</taxon>
        <taxon>eudicotyledons</taxon>
        <taxon>Gunneridae</taxon>
        <taxon>Pentapetalae</taxon>
        <taxon>asterids</taxon>
        <taxon>lamiids</taxon>
        <taxon>Gentianales</taxon>
        <taxon>Rubiaceae</taxon>
        <taxon>Cinchonoideae</taxon>
        <taxon>Cinchoneae</taxon>
        <taxon>Cinchona</taxon>
    </lineage>
</organism>